<evidence type="ECO:0000313" key="6">
    <source>
        <dbReference type="EMBL" id="CAK0810813.1"/>
    </source>
</evidence>
<dbReference type="Gene3D" id="1.50.10.10">
    <property type="match status" value="1"/>
</dbReference>
<dbReference type="PANTHER" id="PTHR33307">
    <property type="entry name" value="ALPHA-RHAMNOSIDASE (EUROFUNG)"/>
    <property type="match status" value="1"/>
</dbReference>
<dbReference type="InterPro" id="IPR008928">
    <property type="entry name" value="6-hairpin_glycosidase_sf"/>
</dbReference>
<name>A0ABN9QY66_9DINO</name>
<dbReference type="Pfam" id="PF17390">
    <property type="entry name" value="Bac_rhamnosid_C"/>
    <property type="match status" value="1"/>
</dbReference>
<dbReference type="SUPFAM" id="SSF48208">
    <property type="entry name" value="Six-hairpin glycosidases"/>
    <property type="match status" value="1"/>
</dbReference>
<dbReference type="InterPro" id="IPR012341">
    <property type="entry name" value="6hp_glycosidase-like_sf"/>
</dbReference>
<organism evidence="6 7">
    <name type="scientific">Prorocentrum cordatum</name>
    <dbReference type="NCBI Taxonomy" id="2364126"/>
    <lineage>
        <taxon>Eukaryota</taxon>
        <taxon>Sar</taxon>
        <taxon>Alveolata</taxon>
        <taxon>Dinophyceae</taxon>
        <taxon>Prorocentrales</taxon>
        <taxon>Prorocentraceae</taxon>
        <taxon>Prorocentrum</taxon>
    </lineage>
</organism>
<sequence length="779" mass="84351">MHIKYEDGSEQVVGTDSTWLALNADPLFNPIVSSSYPLNNQGPQENIDARRSPSGDGCMTCWRLAGFVPTAAWERAKERDAYSPALSAKIAQPVRVTTGFKPASIIQVGPGHWFFDFGTELMGGIELEWTGGTASLNIRASEELVSNTSIKFPMRTGNQFEMNWEGGPGTSSFEQHEYWLFRYGELRVKTSLSQSTSACDCIPHLQDEGQVASFRCPDGQTIDKVTFASYGTPTGQCQDKNGANTIAMNSTCHANSSRSVVESLCLGKGSCSFEASSAVFGHDPCHKTPKGFAGVVECSGAAGMAVAGDPPFKLTAWVVNYPWVDSDSAFNSSDDMLNKVWKLCRNTLKVTSLDTTTDSNTRERLPYEADGYITGSSRYVFQREFAWQRHSTQHNLMNPTWPTEWRQTIPLLAHDDFMKTGEVVIAQDHWEFLKSSSQAQCINTSSGLLDFSHCSRPSGVRDIVDWPQVKRDGYQMTEVNTVINAFAVGALRALAVLANATGKLDEAVTLQHRASALSDAMADKLFDNSTGLFVDGQGSGADHHSAWHAQVFPLFFGAGLAEQNERLLAFLKSKRMAGSVYGAFAFLLGLYRRFSDDHGALALDLLTTCDGNSWCGMLSAGATAVMEAWTREEIGEAQPVLVAPVGVSPRHRHRAGAHGRPGLGARLQSEVRPQPGALAWAELKLPVLSGFIEVRVEQSASEFELTLVAPGNTQATACLPRLGGASAELVVDGRPRSGHASGDFLCVAGVGSGRHTIIRRARGAQGRPSHRPPAGHPLP</sequence>
<evidence type="ECO:0000256" key="3">
    <source>
        <dbReference type="ARBA" id="ARBA00022801"/>
    </source>
</evidence>
<dbReference type="Gene3D" id="2.60.120.740">
    <property type="match status" value="1"/>
</dbReference>
<dbReference type="InterPro" id="IPR035398">
    <property type="entry name" value="Bac_rhamnosid_C"/>
</dbReference>
<dbReference type="Pfam" id="PF02140">
    <property type="entry name" value="SUEL_Lectin"/>
    <property type="match status" value="1"/>
</dbReference>
<comment type="caution">
    <text evidence="6">The sequence shown here is derived from an EMBL/GenBank/DDBJ whole genome shotgun (WGS) entry which is preliminary data.</text>
</comment>
<evidence type="ECO:0000313" key="7">
    <source>
        <dbReference type="Proteomes" id="UP001189429"/>
    </source>
</evidence>
<dbReference type="PROSITE" id="PS50228">
    <property type="entry name" value="SUEL_LECTIN"/>
    <property type="match status" value="1"/>
</dbReference>
<protein>
    <recommendedName>
        <fullName evidence="2">alpha-L-rhamnosidase</fullName>
        <ecNumber evidence="2">3.2.1.40</ecNumber>
    </recommendedName>
</protein>
<accession>A0ABN9QY66</accession>
<dbReference type="InterPro" id="IPR000922">
    <property type="entry name" value="Lectin_gal-bd_dom"/>
</dbReference>
<dbReference type="Pfam" id="PF17389">
    <property type="entry name" value="Bac_rhamnosid6H"/>
    <property type="match status" value="1"/>
</dbReference>
<evidence type="ECO:0000256" key="1">
    <source>
        <dbReference type="ARBA" id="ARBA00001445"/>
    </source>
</evidence>
<gene>
    <name evidence="6" type="ORF">PCOR1329_LOCUS15643</name>
</gene>
<reference evidence="6" key="1">
    <citation type="submission" date="2023-10" db="EMBL/GenBank/DDBJ databases">
        <authorList>
            <person name="Chen Y."/>
            <person name="Shah S."/>
            <person name="Dougan E. K."/>
            <person name="Thang M."/>
            <person name="Chan C."/>
        </authorList>
    </citation>
    <scope>NUCLEOTIDE SEQUENCE [LARGE SCALE GENOMIC DNA]</scope>
</reference>
<keyword evidence="7" id="KW-1185">Reference proteome</keyword>
<dbReference type="CDD" id="cd22842">
    <property type="entry name" value="Gal_Rha_Lectin_BGal"/>
    <property type="match status" value="1"/>
</dbReference>
<feature type="region of interest" description="Disordered" evidence="4">
    <location>
        <begin position="760"/>
        <end position="779"/>
    </location>
</feature>
<keyword evidence="3" id="KW-0378">Hydrolase</keyword>
<dbReference type="EMBL" id="CAUYUJ010004747">
    <property type="protein sequence ID" value="CAK0810813.1"/>
    <property type="molecule type" value="Genomic_DNA"/>
</dbReference>
<feature type="domain" description="SUEL-type lectin" evidence="5">
    <location>
        <begin position="206"/>
        <end position="299"/>
    </location>
</feature>
<dbReference type="PANTHER" id="PTHR33307:SF6">
    <property type="entry name" value="ALPHA-RHAMNOSIDASE (EUROFUNG)-RELATED"/>
    <property type="match status" value="1"/>
</dbReference>
<evidence type="ECO:0000259" key="5">
    <source>
        <dbReference type="PROSITE" id="PS50228"/>
    </source>
</evidence>
<dbReference type="EC" id="3.2.1.40" evidence="2"/>
<evidence type="ECO:0000256" key="4">
    <source>
        <dbReference type="SAM" id="MobiDB-lite"/>
    </source>
</evidence>
<dbReference type="Proteomes" id="UP001189429">
    <property type="component" value="Unassembled WGS sequence"/>
</dbReference>
<dbReference type="Gene3D" id="2.60.120.260">
    <property type="entry name" value="Galactose-binding domain-like"/>
    <property type="match status" value="2"/>
</dbReference>
<proteinExistence type="predicted"/>
<evidence type="ECO:0000256" key="2">
    <source>
        <dbReference type="ARBA" id="ARBA00012652"/>
    </source>
</evidence>
<dbReference type="InterPro" id="IPR016007">
    <property type="entry name" value="Alpha_rhamnosid"/>
</dbReference>
<dbReference type="InterPro" id="IPR043159">
    <property type="entry name" value="Lectin_gal-bd_sf"/>
</dbReference>
<dbReference type="InterPro" id="IPR035396">
    <property type="entry name" value="Bac_rhamnosid6H"/>
</dbReference>
<dbReference type="Gene3D" id="2.60.420.10">
    <property type="entry name" value="Maltose phosphorylase, domain 3"/>
    <property type="match status" value="1"/>
</dbReference>
<comment type="catalytic activity">
    <reaction evidence="1">
        <text>Hydrolysis of terminal non-reducing alpha-L-rhamnose residues in alpha-L-rhamnosides.</text>
        <dbReference type="EC" id="3.2.1.40"/>
    </reaction>
</comment>